<dbReference type="STRING" id="399550.Smar_0222"/>
<dbReference type="RefSeq" id="WP_011838526.1">
    <property type="nucleotide sequence ID" value="NC_009033.1"/>
</dbReference>
<dbReference type="EMBL" id="CP000575">
    <property type="protein sequence ID" value="ABN69335.1"/>
    <property type="molecule type" value="Genomic_DNA"/>
</dbReference>
<name>A3DL25_STAMF</name>
<reference evidence="2" key="1">
    <citation type="journal article" date="2009" name="BMC Genomics">
        <title>The complete genome sequence of Staphylothermus marinus reveals differences in sulfur metabolism among heterotrophic Crenarchaeota.</title>
        <authorList>
            <person name="Anderson I.J."/>
            <person name="Dharmarajan L."/>
            <person name="Rodriguez J."/>
            <person name="Hooper S."/>
            <person name="Porat I."/>
            <person name="Ulrich L.E."/>
            <person name="Elkins J.G."/>
            <person name="Mavromatis K."/>
            <person name="Sun H."/>
            <person name="Land M."/>
            <person name="Lapidus A."/>
            <person name="Lucas S."/>
            <person name="Barry K."/>
            <person name="Huber H."/>
            <person name="Zhulin I.B."/>
            <person name="Whitman W.B."/>
            <person name="Mukhopadhyay B."/>
            <person name="Woese C."/>
            <person name="Bristow J."/>
            <person name="Kyrpides N."/>
        </authorList>
    </citation>
    <scope>NUCLEOTIDE SEQUENCE [LARGE SCALE GENOMIC DNA]</scope>
    <source>
        <strain evidence="2">ATCC 43588 / DSM 3639 / JCM 9404 / F1</strain>
    </source>
</reference>
<keyword evidence="2" id="KW-1185">Reference proteome</keyword>
<protein>
    <submittedName>
        <fullName evidence="1">Uncharacterized protein</fullName>
    </submittedName>
</protein>
<dbReference type="KEGG" id="smr:Smar_0222"/>
<accession>A3DL25</accession>
<reference evidence="1 2" key="2">
    <citation type="journal article" date="2009" name="Stand. Genomic Sci.">
        <title>Complete genome sequence of Staphylothermus marinus Stetter and Fiala 1986 type strain F1.</title>
        <authorList>
            <person name="Anderson I.J."/>
            <person name="Sun H."/>
            <person name="Lapidus A."/>
            <person name="Copeland A."/>
            <person name="Glavina Del Rio T."/>
            <person name="Tice H."/>
            <person name="Dalin E."/>
            <person name="Lucas S."/>
            <person name="Barry K."/>
            <person name="Land M."/>
            <person name="Richardson P."/>
            <person name="Huber H."/>
            <person name="Kyrpides N.C."/>
        </authorList>
    </citation>
    <scope>NUCLEOTIDE SEQUENCE [LARGE SCALE GENOMIC DNA]</scope>
    <source>
        <strain evidence="2">ATCC 43588 / DSM 3639 / JCM 9404 / F1</strain>
    </source>
</reference>
<sequence>MVFRRRKVNPYKETLYAIYNVKQGMSRIEALMDRIKSRRHRMLEIAAQLEMRGETFLAKKYASEIAKLDKIHSRLADLRLVLEKIVLSLEYAMTIHNFKGIAKEVLNLTNELKKLPEATIPDIGLLFANLESTLRNLEMSSYEVPDIGSSFIVEDYTDSEKILMEAREIIKKKLETELAVSNDNNY</sequence>
<evidence type="ECO:0000313" key="1">
    <source>
        <dbReference type="EMBL" id="ABN69335.1"/>
    </source>
</evidence>
<dbReference type="HOGENOM" id="CLU_1451469_0_0_2"/>
<dbReference type="AlphaFoldDB" id="A3DL25"/>
<gene>
    <name evidence="1" type="ordered locus">Smar_0222</name>
</gene>
<evidence type="ECO:0000313" key="2">
    <source>
        <dbReference type="Proteomes" id="UP000000254"/>
    </source>
</evidence>
<dbReference type="GeneID" id="4906739"/>
<dbReference type="OrthoDB" id="18269at2157"/>
<organism evidence="1 2">
    <name type="scientific">Staphylothermus marinus (strain ATCC 43588 / DSM 3639 / JCM 9404 / F1)</name>
    <dbReference type="NCBI Taxonomy" id="399550"/>
    <lineage>
        <taxon>Archaea</taxon>
        <taxon>Thermoproteota</taxon>
        <taxon>Thermoprotei</taxon>
        <taxon>Desulfurococcales</taxon>
        <taxon>Desulfurococcaceae</taxon>
        <taxon>Staphylothermus</taxon>
    </lineage>
</organism>
<dbReference type="eggNOG" id="arCOG00452">
    <property type="taxonomic scope" value="Archaea"/>
</dbReference>
<proteinExistence type="predicted"/>
<dbReference type="Proteomes" id="UP000000254">
    <property type="component" value="Chromosome"/>
</dbReference>